<dbReference type="KEGG" id="chu:CHU_0624"/>
<reference evidence="2 3" key="1">
    <citation type="journal article" date="2007" name="Appl. Environ. Microbiol.">
        <title>Genome sequence of the cellulolytic gliding bacterium Cytophaga hutchinsonii.</title>
        <authorList>
            <person name="Xie G."/>
            <person name="Bruce D.C."/>
            <person name="Challacombe J.F."/>
            <person name="Chertkov O."/>
            <person name="Detter J.C."/>
            <person name="Gilna P."/>
            <person name="Han C.S."/>
            <person name="Lucas S."/>
            <person name="Misra M."/>
            <person name="Myers G.L."/>
            <person name="Richardson P."/>
            <person name="Tapia R."/>
            <person name="Thayer N."/>
            <person name="Thompson L.S."/>
            <person name="Brettin T.S."/>
            <person name="Henrissat B."/>
            <person name="Wilson D.B."/>
            <person name="McBride M.J."/>
        </authorList>
    </citation>
    <scope>NUCLEOTIDE SEQUENCE [LARGE SCALE GENOMIC DNA]</scope>
    <source>
        <strain evidence="3">ATCC 33406 / DSM 1761 / CIP 103989 / NBRC 15051 / NCIMB 9469 / D465</strain>
    </source>
</reference>
<dbReference type="RefSeq" id="WP_011584027.1">
    <property type="nucleotide sequence ID" value="NC_008255.1"/>
</dbReference>
<keyword evidence="1" id="KW-0472">Membrane</keyword>
<evidence type="ECO:0000313" key="2">
    <source>
        <dbReference type="EMBL" id="ABG57911.1"/>
    </source>
</evidence>
<evidence type="ECO:0000313" key="3">
    <source>
        <dbReference type="Proteomes" id="UP000001822"/>
    </source>
</evidence>
<organism evidence="2 3">
    <name type="scientific">Cytophaga hutchinsonii (strain ATCC 33406 / DSM 1761 / CIP 103989 / NBRC 15051 / NCIMB 9469 / D465)</name>
    <dbReference type="NCBI Taxonomy" id="269798"/>
    <lineage>
        <taxon>Bacteria</taxon>
        <taxon>Pseudomonadati</taxon>
        <taxon>Bacteroidota</taxon>
        <taxon>Cytophagia</taxon>
        <taxon>Cytophagales</taxon>
        <taxon>Cytophagaceae</taxon>
        <taxon>Cytophaga</taxon>
    </lineage>
</organism>
<dbReference type="AlphaFoldDB" id="A0A6N4SNM2"/>
<keyword evidence="1" id="KW-0812">Transmembrane</keyword>
<protein>
    <submittedName>
        <fullName evidence="2">Uncharacterized protein</fullName>
    </submittedName>
</protein>
<dbReference type="EMBL" id="CP000383">
    <property type="protein sequence ID" value="ABG57911.1"/>
    <property type="molecule type" value="Genomic_DNA"/>
</dbReference>
<dbReference type="Proteomes" id="UP000001822">
    <property type="component" value="Chromosome"/>
</dbReference>
<name>A0A6N4SNM2_CYTH3</name>
<keyword evidence="1" id="KW-1133">Transmembrane helix</keyword>
<keyword evidence="3" id="KW-1185">Reference proteome</keyword>
<feature type="transmembrane region" description="Helical" evidence="1">
    <location>
        <begin position="29"/>
        <end position="49"/>
    </location>
</feature>
<sequence length="100" mass="11223">MMESDMNFFEEVHLKEQASVKKEALNSRFNFKTGLLIGALSVVAILLVVSFQTSSKDSSFEAMSLHLDSVQVEQNDRMIHLLETNTKRDTTIIHVVAPAL</sequence>
<evidence type="ECO:0000256" key="1">
    <source>
        <dbReference type="SAM" id="Phobius"/>
    </source>
</evidence>
<proteinExistence type="predicted"/>
<gene>
    <name evidence="2" type="ordered locus">CHU_0624</name>
</gene>
<accession>A0A6N4SNM2</accession>